<keyword evidence="2" id="KW-1185">Reference proteome</keyword>
<accession>A0A448WVR3</accession>
<gene>
    <name evidence="1" type="ORF">PXEA_LOCUS14774</name>
</gene>
<comment type="caution">
    <text evidence="1">The sequence shown here is derived from an EMBL/GenBank/DDBJ whole genome shotgun (WGS) entry which is preliminary data.</text>
</comment>
<dbReference type="Proteomes" id="UP000784294">
    <property type="component" value="Unassembled WGS sequence"/>
</dbReference>
<dbReference type="EMBL" id="CAAALY010050765">
    <property type="protein sequence ID" value="VEL21334.1"/>
    <property type="molecule type" value="Genomic_DNA"/>
</dbReference>
<organism evidence="1 2">
    <name type="scientific">Protopolystoma xenopodis</name>
    <dbReference type="NCBI Taxonomy" id="117903"/>
    <lineage>
        <taxon>Eukaryota</taxon>
        <taxon>Metazoa</taxon>
        <taxon>Spiralia</taxon>
        <taxon>Lophotrochozoa</taxon>
        <taxon>Platyhelminthes</taxon>
        <taxon>Monogenea</taxon>
        <taxon>Polyopisthocotylea</taxon>
        <taxon>Polystomatidea</taxon>
        <taxon>Polystomatidae</taxon>
        <taxon>Protopolystoma</taxon>
    </lineage>
</organism>
<evidence type="ECO:0000313" key="1">
    <source>
        <dbReference type="EMBL" id="VEL21334.1"/>
    </source>
</evidence>
<protein>
    <submittedName>
        <fullName evidence="1">Uncharacterized protein</fullName>
    </submittedName>
</protein>
<evidence type="ECO:0000313" key="2">
    <source>
        <dbReference type="Proteomes" id="UP000784294"/>
    </source>
</evidence>
<reference evidence="1" key="1">
    <citation type="submission" date="2018-11" db="EMBL/GenBank/DDBJ databases">
        <authorList>
            <consortium name="Pathogen Informatics"/>
        </authorList>
    </citation>
    <scope>NUCLEOTIDE SEQUENCE</scope>
</reference>
<dbReference type="AlphaFoldDB" id="A0A448WVR3"/>
<sequence>MAATKLTTSLELLHPKNGPRGVSDCFRPGIPIKCLKIANLIRFMQIFGANNRPASWRAATLANGQSEPLWKLIQRTGLLESG</sequence>
<name>A0A448WVR3_9PLAT</name>
<proteinExistence type="predicted"/>